<sequence length="530" mass="57481">MQTLDYIVIVVYLVVMMGMGMHFGRGQSRREFFAAGGSMGWMVVGLSVMATLFSSNSFAMYPSVGYGDSLRVGMMLVGATLMSPIVIWVFIPVYSRLNCTTAYEYLERRFHVSIRCLASGLFILLRIGWMASATFAASLVIASVSQVPQVTVILSLGAVSILYTMVGGLRAVMWTDVLQFFVFAGTILVALSLLIYTSGIGFTQSISSYFEGRSSMLVDWTPSMTLKHGSWAVLIGTFLEALSAFGADQVAVQRYISAKSERTSQIGYLVNLIGMWLVIPGLLLIGVGLFAFYGENPAELQPLVQGVSVGELPSPLESVAMRDAVLAAGVQDKVFPEFARMHFPPGMVGLFLVALMAAVMSSIDSGIHSVTTAIIVDFRDRLMPSWKPDDSAHDVGLIRGLLVVVGVLSVTLACFVGPLGDVFDIAKKLTASFGGPLLAVFILAFFSRKARAAAVFPGTLIAAAATMAMMYHFDQWFSMWFWPVGFGLTLVLCFVINLCLPRTAGSGEEPLTFATVMRQNPKREQELPSE</sequence>
<name>A0A517LWY0_9BACT</name>
<dbReference type="KEGG" id="ruv:EC9_13010"/>
<dbReference type="Gene3D" id="1.20.1730.10">
    <property type="entry name" value="Sodium/glucose cotransporter"/>
    <property type="match status" value="1"/>
</dbReference>
<dbReference type="PROSITE" id="PS50283">
    <property type="entry name" value="NA_SOLUT_SYMP_3"/>
    <property type="match status" value="1"/>
</dbReference>
<feature type="transmembrane region" description="Helical" evidence="12">
    <location>
        <begin position="73"/>
        <end position="95"/>
    </location>
</feature>
<feature type="transmembrane region" description="Helical" evidence="12">
    <location>
        <begin position="230"/>
        <end position="247"/>
    </location>
</feature>
<feature type="transmembrane region" description="Helical" evidence="12">
    <location>
        <begin position="6"/>
        <end position="25"/>
    </location>
</feature>
<evidence type="ECO:0000256" key="12">
    <source>
        <dbReference type="SAM" id="Phobius"/>
    </source>
</evidence>
<evidence type="ECO:0000256" key="1">
    <source>
        <dbReference type="ARBA" id="ARBA00004651"/>
    </source>
</evidence>
<keyword evidence="14" id="KW-1185">Reference proteome</keyword>
<keyword evidence="10" id="KW-0739">Sodium transport</keyword>
<evidence type="ECO:0000256" key="4">
    <source>
        <dbReference type="ARBA" id="ARBA00022475"/>
    </source>
</evidence>
<evidence type="ECO:0000256" key="7">
    <source>
        <dbReference type="ARBA" id="ARBA00023053"/>
    </source>
</evidence>
<protein>
    <submittedName>
        <fullName evidence="13">Sodium/glucose cotransporter</fullName>
    </submittedName>
</protein>
<evidence type="ECO:0000256" key="6">
    <source>
        <dbReference type="ARBA" id="ARBA00022989"/>
    </source>
</evidence>
<dbReference type="InterPro" id="IPR038377">
    <property type="entry name" value="Na/Glc_symporter_sf"/>
</dbReference>
<dbReference type="PANTHER" id="PTHR42985:SF40">
    <property type="entry name" value="LD47995P-RELATED"/>
    <property type="match status" value="1"/>
</dbReference>
<evidence type="ECO:0000256" key="11">
    <source>
        <dbReference type="RuleBase" id="RU362091"/>
    </source>
</evidence>
<evidence type="ECO:0000313" key="13">
    <source>
        <dbReference type="EMBL" id="QDS87125.1"/>
    </source>
</evidence>
<feature type="transmembrane region" description="Helical" evidence="12">
    <location>
        <begin position="397"/>
        <end position="419"/>
    </location>
</feature>
<feature type="transmembrane region" description="Helical" evidence="12">
    <location>
        <begin position="453"/>
        <end position="473"/>
    </location>
</feature>
<dbReference type="PANTHER" id="PTHR42985">
    <property type="entry name" value="SODIUM-COUPLED MONOCARBOXYLATE TRANSPORTER"/>
    <property type="match status" value="1"/>
</dbReference>
<dbReference type="Pfam" id="PF00474">
    <property type="entry name" value="SSF"/>
    <property type="match status" value="1"/>
</dbReference>
<feature type="transmembrane region" description="Helical" evidence="12">
    <location>
        <begin position="479"/>
        <end position="500"/>
    </location>
</feature>
<dbReference type="NCBIfam" id="TIGR00813">
    <property type="entry name" value="sss"/>
    <property type="match status" value="1"/>
</dbReference>
<evidence type="ECO:0000256" key="2">
    <source>
        <dbReference type="ARBA" id="ARBA00006434"/>
    </source>
</evidence>
<reference evidence="13 14" key="1">
    <citation type="submission" date="2019-02" db="EMBL/GenBank/DDBJ databases">
        <title>Deep-cultivation of Planctomycetes and their phenomic and genomic characterization uncovers novel biology.</title>
        <authorList>
            <person name="Wiegand S."/>
            <person name="Jogler M."/>
            <person name="Boedeker C."/>
            <person name="Pinto D."/>
            <person name="Vollmers J."/>
            <person name="Rivas-Marin E."/>
            <person name="Kohn T."/>
            <person name="Peeters S.H."/>
            <person name="Heuer A."/>
            <person name="Rast P."/>
            <person name="Oberbeckmann S."/>
            <person name="Bunk B."/>
            <person name="Jeske O."/>
            <person name="Meyerdierks A."/>
            <person name="Storesund J.E."/>
            <person name="Kallscheuer N."/>
            <person name="Luecker S."/>
            <person name="Lage O.M."/>
            <person name="Pohl T."/>
            <person name="Merkel B.J."/>
            <person name="Hornburger P."/>
            <person name="Mueller R.-W."/>
            <person name="Bruemmer F."/>
            <person name="Labrenz M."/>
            <person name="Spormann A.M."/>
            <person name="Op den Camp H."/>
            <person name="Overmann J."/>
            <person name="Amann R."/>
            <person name="Jetten M.S.M."/>
            <person name="Mascher T."/>
            <person name="Medema M.H."/>
            <person name="Devos D.P."/>
            <person name="Kaster A.-K."/>
            <person name="Ovreas L."/>
            <person name="Rohde M."/>
            <person name="Galperin M.Y."/>
            <person name="Jogler C."/>
        </authorList>
    </citation>
    <scope>NUCLEOTIDE SEQUENCE [LARGE SCALE GENOMIC DNA]</scope>
    <source>
        <strain evidence="13 14">EC9</strain>
    </source>
</reference>
<dbReference type="Proteomes" id="UP000319557">
    <property type="component" value="Chromosome"/>
</dbReference>
<feature type="transmembrane region" description="Helical" evidence="12">
    <location>
        <begin position="116"/>
        <end position="144"/>
    </location>
</feature>
<keyword evidence="5 12" id="KW-0812">Transmembrane</keyword>
<feature type="transmembrane region" description="Helical" evidence="12">
    <location>
        <begin position="181"/>
        <end position="210"/>
    </location>
</feature>
<dbReference type="GO" id="GO:0005886">
    <property type="term" value="C:plasma membrane"/>
    <property type="evidence" value="ECO:0007669"/>
    <property type="project" value="UniProtKB-SubCell"/>
</dbReference>
<accession>A0A517LWY0</accession>
<evidence type="ECO:0000256" key="3">
    <source>
        <dbReference type="ARBA" id="ARBA00022448"/>
    </source>
</evidence>
<comment type="similarity">
    <text evidence="2 11">Belongs to the sodium:solute symporter (SSF) (TC 2.A.21) family.</text>
</comment>
<dbReference type="GO" id="GO:0006814">
    <property type="term" value="P:sodium ion transport"/>
    <property type="evidence" value="ECO:0007669"/>
    <property type="project" value="UniProtKB-KW"/>
</dbReference>
<evidence type="ECO:0000256" key="10">
    <source>
        <dbReference type="ARBA" id="ARBA00023201"/>
    </source>
</evidence>
<proteinExistence type="inferred from homology"/>
<evidence type="ECO:0000256" key="5">
    <source>
        <dbReference type="ARBA" id="ARBA00022692"/>
    </source>
</evidence>
<dbReference type="InterPro" id="IPR051163">
    <property type="entry name" value="Sodium:Solute_Symporter_SSF"/>
</dbReference>
<evidence type="ECO:0000256" key="9">
    <source>
        <dbReference type="ARBA" id="ARBA00023136"/>
    </source>
</evidence>
<dbReference type="OrthoDB" id="9810181at2"/>
<dbReference type="EMBL" id="CP036261">
    <property type="protein sequence ID" value="QDS87125.1"/>
    <property type="molecule type" value="Genomic_DNA"/>
</dbReference>
<dbReference type="GO" id="GO:0015293">
    <property type="term" value="F:symporter activity"/>
    <property type="evidence" value="ECO:0007669"/>
    <property type="project" value="TreeGrafter"/>
</dbReference>
<feature type="transmembrane region" description="Helical" evidence="12">
    <location>
        <begin position="268"/>
        <end position="293"/>
    </location>
</feature>
<keyword evidence="3" id="KW-0813">Transport</keyword>
<organism evidence="13 14">
    <name type="scientific">Rosistilla ulvae</name>
    <dbReference type="NCBI Taxonomy" id="1930277"/>
    <lineage>
        <taxon>Bacteria</taxon>
        <taxon>Pseudomonadati</taxon>
        <taxon>Planctomycetota</taxon>
        <taxon>Planctomycetia</taxon>
        <taxon>Pirellulales</taxon>
        <taxon>Pirellulaceae</taxon>
        <taxon>Rosistilla</taxon>
    </lineage>
</organism>
<keyword evidence="9 12" id="KW-0472">Membrane</keyword>
<gene>
    <name evidence="13" type="primary">sglT_2</name>
    <name evidence="13" type="ORF">EC9_13010</name>
</gene>
<feature type="transmembrane region" description="Helical" evidence="12">
    <location>
        <begin position="150"/>
        <end position="169"/>
    </location>
</feature>
<keyword evidence="6 12" id="KW-1133">Transmembrane helix</keyword>
<dbReference type="InterPro" id="IPR001734">
    <property type="entry name" value="Na/solute_symporter"/>
</dbReference>
<keyword evidence="4" id="KW-1003">Cell membrane</keyword>
<evidence type="ECO:0000256" key="8">
    <source>
        <dbReference type="ARBA" id="ARBA00023065"/>
    </source>
</evidence>
<feature type="transmembrane region" description="Helical" evidence="12">
    <location>
        <begin position="350"/>
        <end position="376"/>
    </location>
</feature>
<evidence type="ECO:0000313" key="14">
    <source>
        <dbReference type="Proteomes" id="UP000319557"/>
    </source>
</evidence>
<feature type="transmembrane region" description="Helical" evidence="12">
    <location>
        <begin position="32"/>
        <end position="53"/>
    </location>
</feature>
<dbReference type="AlphaFoldDB" id="A0A517LWY0"/>
<dbReference type="RefSeq" id="WP_145343293.1">
    <property type="nucleotide sequence ID" value="NZ_CP036261.1"/>
</dbReference>
<comment type="subcellular location">
    <subcellularLocation>
        <location evidence="1">Cell membrane</location>
        <topology evidence="1">Multi-pass membrane protein</topology>
    </subcellularLocation>
</comment>
<keyword evidence="7" id="KW-0915">Sodium</keyword>
<keyword evidence="8" id="KW-0406">Ion transport</keyword>
<feature type="transmembrane region" description="Helical" evidence="12">
    <location>
        <begin position="425"/>
        <end position="446"/>
    </location>
</feature>